<feature type="transmembrane region" description="Helical" evidence="1">
    <location>
        <begin position="196"/>
        <end position="215"/>
    </location>
</feature>
<gene>
    <name evidence="2" type="ORF">HUG17_9157</name>
</gene>
<feature type="transmembrane region" description="Helical" evidence="1">
    <location>
        <begin position="54"/>
        <end position="73"/>
    </location>
</feature>
<reference evidence="2" key="2">
    <citation type="journal article" date="2021" name="World Allergy Organ. J.">
        <title>Chromosome-level assembly of Dermatophagoides farinae genome and transcriptome reveals two novel allergens Der f 37 and Der f 39.</title>
        <authorList>
            <person name="Chen J."/>
            <person name="Cai Z."/>
            <person name="Fan D."/>
            <person name="Hu J."/>
            <person name="Hou Y."/>
            <person name="He Y."/>
            <person name="Zhang Z."/>
            <person name="Zhao Z."/>
            <person name="Gao P."/>
            <person name="Hu W."/>
            <person name="Sun J."/>
            <person name="Li J."/>
            <person name="Ji K."/>
        </authorList>
    </citation>
    <scope>NUCLEOTIDE SEQUENCE</scope>
    <source>
        <strain evidence="2">JKM2019</strain>
    </source>
</reference>
<name>A0A9D4NU94_DERFA</name>
<evidence type="ECO:0000256" key="1">
    <source>
        <dbReference type="SAM" id="Phobius"/>
    </source>
</evidence>
<comment type="caution">
    <text evidence="2">The sequence shown here is derived from an EMBL/GenBank/DDBJ whole genome shotgun (WGS) entry which is preliminary data.</text>
</comment>
<reference evidence="2" key="1">
    <citation type="submission" date="2020-06" db="EMBL/GenBank/DDBJ databases">
        <authorList>
            <person name="Ji K."/>
            <person name="Li J."/>
        </authorList>
    </citation>
    <scope>NUCLEOTIDE SEQUENCE</scope>
    <source>
        <strain evidence="2">JKM2019</strain>
        <tissue evidence="2">Whole body</tissue>
    </source>
</reference>
<proteinExistence type="predicted"/>
<keyword evidence="1" id="KW-1133">Transmembrane helix</keyword>
<accession>A0A9D4NU94</accession>
<feature type="transmembrane region" description="Helical" evidence="1">
    <location>
        <begin position="94"/>
        <end position="115"/>
    </location>
</feature>
<dbReference type="Proteomes" id="UP000828236">
    <property type="component" value="Unassembled WGS sequence"/>
</dbReference>
<keyword evidence="1" id="KW-0812">Transmembrane</keyword>
<keyword evidence="1" id="KW-0472">Membrane</keyword>
<dbReference type="OrthoDB" id="10396183at2759"/>
<feature type="transmembrane region" description="Helical" evidence="1">
    <location>
        <begin position="154"/>
        <end position="184"/>
    </location>
</feature>
<sequence length="436" mass="52275">MAIISESWKKADFKTIFIRGFDFMKIYTFRLQFSIDDYQNQNIPWTWNTFRSTVLFTSLSWVAIIGLGLLALLPNTHPFMSYDNFERILKTERMDIFILAIFIMLIVLEAMWLHLTTNALNYRSSLVQFVINNLDYNENELSTKSLKYLKRFYIIIYFIGITTFRLYIVNAIFTIIFGYYWAIIFYMENLTTFKKLILSMPIFFFICIDIAYLLGQMFTTILTFIVFVIEFFQVKLEELYRLAKRMFTRSWQNNELKQLFWNRFQQQYVKLYAEIADFNKSFGSMLLYMETVSKTSIIISCMFYSRQKELSQYCLMAILSLMSEFVCVTSLYSRVARLPSYNRRCCKSIIKWLARTQWSGPDTLFYNRNLRIQKLHIVRRTTIKSNLFVQVMSKNELGFTCGHLFFITKFKYIEMLMMNIPLIIMFYEKICMNASF</sequence>
<evidence type="ECO:0000313" key="2">
    <source>
        <dbReference type="EMBL" id="KAH7638052.1"/>
    </source>
</evidence>
<organism evidence="2">
    <name type="scientific">Dermatophagoides farinae</name>
    <name type="common">American house dust mite</name>
    <dbReference type="NCBI Taxonomy" id="6954"/>
    <lineage>
        <taxon>Eukaryota</taxon>
        <taxon>Metazoa</taxon>
        <taxon>Ecdysozoa</taxon>
        <taxon>Arthropoda</taxon>
        <taxon>Chelicerata</taxon>
        <taxon>Arachnida</taxon>
        <taxon>Acari</taxon>
        <taxon>Acariformes</taxon>
        <taxon>Sarcoptiformes</taxon>
        <taxon>Astigmata</taxon>
        <taxon>Psoroptidia</taxon>
        <taxon>Analgoidea</taxon>
        <taxon>Pyroglyphidae</taxon>
        <taxon>Dermatophagoidinae</taxon>
        <taxon>Dermatophagoides</taxon>
    </lineage>
</organism>
<dbReference type="AlphaFoldDB" id="A0A9D4NU94"/>
<protein>
    <submittedName>
        <fullName evidence="2">Uncharacterized protein</fullName>
    </submittedName>
</protein>
<dbReference type="EMBL" id="SDOV01000008">
    <property type="protein sequence ID" value="KAH7638052.1"/>
    <property type="molecule type" value="Genomic_DNA"/>
</dbReference>